<evidence type="ECO:0000313" key="2">
    <source>
        <dbReference type="Proteomes" id="UP000815325"/>
    </source>
</evidence>
<name>A0ABQ7HA85_DUNSA</name>
<accession>A0ABQ7HA85</accession>
<dbReference type="EMBL" id="MU069438">
    <property type="protein sequence ID" value="KAF5843762.1"/>
    <property type="molecule type" value="Genomic_DNA"/>
</dbReference>
<organism evidence="1 2">
    <name type="scientific">Dunaliella salina</name>
    <name type="common">Green alga</name>
    <name type="synonym">Protococcus salinus</name>
    <dbReference type="NCBI Taxonomy" id="3046"/>
    <lineage>
        <taxon>Eukaryota</taxon>
        <taxon>Viridiplantae</taxon>
        <taxon>Chlorophyta</taxon>
        <taxon>core chlorophytes</taxon>
        <taxon>Chlorophyceae</taxon>
        <taxon>CS clade</taxon>
        <taxon>Chlamydomonadales</taxon>
        <taxon>Dunaliellaceae</taxon>
        <taxon>Dunaliella</taxon>
    </lineage>
</organism>
<sequence>MGNGRPIGKVKKIKYMDDIPEGYKLLTGREFLDNRQACTKVMTEWAICLLTDGKCDGPGYGAKFTPLSHKQRNENFGVGEMLIVHDEGGADLSSFARAVKMEYDKEAAKLDSNALVNMYLHYVKGSYKPFILVSSCPGDAHGGVHSRVKKYCAEQKWRFAPVQFEKGREADEWKRLWKLQVEEFACNVVAGGKVNMLEVKITGGGAGCAAERSQNMAQWWIDWIKRLGADVFQDLQGKSQASPSWCPPGSVFIQIGQVIVDESSLTKFASGNKLEPQRNEEGFDFELHSMVLNGKNRFWVFITEPFIFKGGKWVRKSDESLFSSGTY</sequence>
<gene>
    <name evidence="1" type="ORF">DUNSADRAFT_8278</name>
</gene>
<comment type="caution">
    <text evidence="1">The sequence shown here is derived from an EMBL/GenBank/DDBJ whole genome shotgun (WGS) entry which is preliminary data.</text>
</comment>
<evidence type="ECO:0000313" key="1">
    <source>
        <dbReference type="EMBL" id="KAF5843762.1"/>
    </source>
</evidence>
<proteinExistence type="predicted"/>
<keyword evidence="2" id="KW-1185">Reference proteome</keyword>
<dbReference type="Proteomes" id="UP000815325">
    <property type="component" value="Unassembled WGS sequence"/>
</dbReference>
<reference evidence="1" key="1">
    <citation type="submission" date="2017-08" db="EMBL/GenBank/DDBJ databases">
        <authorList>
            <person name="Polle J.E."/>
            <person name="Barry K."/>
            <person name="Cushman J."/>
            <person name="Schmutz J."/>
            <person name="Tran D."/>
            <person name="Hathwaick L.T."/>
            <person name="Yim W.C."/>
            <person name="Jenkins J."/>
            <person name="Mckie-Krisberg Z.M."/>
            <person name="Prochnik S."/>
            <person name="Lindquist E."/>
            <person name="Dockter R.B."/>
            <person name="Adam C."/>
            <person name="Molina H."/>
            <person name="Bunkerborg J."/>
            <person name="Jin E."/>
            <person name="Buchheim M."/>
            <person name="Magnuson J."/>
        </authorList>
    </citation>
    <scope>NUCLEOTIDE SEQUENCE</scope>
    <source>
        <strain evidence="1">CCAP 19/18</strain>
    </source>
</reference>
<protein>
    <submittedName>
        <fullName evidence="1">Uncharacterized protein</fullName>
    </submittedName>
</protein>